<dbReference type="InterPro" id="IPR050336">
    <property type="entry name" value="Chromosome_partition/occlusion"/>
</dbReference>
<organism evidence="2 3">
    <name type="scientific">Monoglobus pectinilyticus</name>
    <dbReference type="NCBI Taxonomy" id="1981510"/>
    <lineage>
        <taxon>Bacteria</taxon>
        <taxon>Bacillati</taxon>
        <taxon>Bacillota</taxon>
        <taxon>Clostridia</taxon>
        <taxon>Monoglobales</taxon>
        <taxon>Monoglobaceae</taxon>
        <taxon>Monoglobus</taxon>
    </lineage>
</organism>
<dbReference type="OrthoDB" id="9773571at2"/>
<dbReference type="KEGG" id="mpec:B9O19_01759"/>
<dbReference type="GO" id="GO:0045881">
    <property type="term" value="P:positive regulation of sporulation resulting in formation of a cellular spore"/>
    <property type="evidence" value="ECO:0007669"/>
    <property type="project" value="TreeGrafter"/>
</dbReference>
<evidence type="ECO:0000313" key="2">
    <source>
        <dbReference type="EMBL" id="AUO19913.1"/>
    </source>
</evidence>
<accession>A0A2K9P3S9</accession>
<reference evidence="2 3" key="1">
    <citation type="submission" date="2017-04" db="EMBL/GenBank/DDBJ databases">
        <title>Monoglobus pectinilyticus 14 draft genome.</title>
        <authorList>
            <person name="Kim C."/>
            <person name="Rosendale D.I."/>
            <person name="Kelly W.J."/>
            <person name="Tannock G.W."/>
            <person name="Patchett M.L."/>
            <person name="Jordens J.Z."/>
        </authorList>
    </citation>
    <scope>NUCLEOTIDE SEQUENCE [LARGE SCALE GENOMIC DNA]</scope>
    <source>
        <strain evidence="2 3">14</strain>
    </source>
</reference>
<sequence>MEIIYKSTKEIKPYENNPRNNNEAVEKVAVSITDYGFRVPIIIDSNNVIVAGHTRYKAALKIGCESVPCIVIDDLTPEQIRAYRLVDNKTAEYSSWDFEMLEKELKSLDIDISEFEFPDLGETLDISDDDFYTDETVKNVKVKSIKCPHCGEIFEL</sequence>
<dbReference type="Pfam" id="PF02195">
    <property type="entry name" value="ParB_N"/>
    <property type="match status" value="1"/>
</dbReference>
<evidence type="ECO:0000313" key="3">
    <source>
        <dbReference type="Proteomes" id="UP000235589"/>
    </source>
</evidence>
<dbReference type="InterPro" id="IPR036086">
    <property type="entry name" value="ParB/Sulfiredoxin_sf"/>
</dbReference>
<feature type="domain" description="ParB-like N-terminal" evidence="1">
    <location>
        <begin position="4"/>
        <end position="89"/>
    </location>
</feature>
<keyword evidence="3" id="KW-1185">Reference proteome</keyword>
<dbReference type="PANTHER" id="PTHR33375">
    <property type="entry name" value="CHROMOSOME-PARTITIONING PROTEIN PARB-RELATED"/>
    <property type="match status" value="1"/>
</dbReference>
<dbReference type="InterPro" id="IPR003115">
    <property type="entry name" value="ParB_N"/>
</dbReference>
<dbReference type="CDD" id="cd16402">
    <property type="entry name" value="ParB_N_like_MT"/>
    <property type="match status" value="1"/>
</dbReference>
<dbReference type="Gene3D" id="3.90.1530.10">
    <property type="entry name" value="Conserved hypothetical protein from pyrococcus furiosus pfu- 392566-001, ParB domain"/>
    <property type="match status" value="1"/>
</dbReference>
<dbReference type="GO" id="GO:0005694">
    <property type="term" value="C:chromosome"/>
    <property type="evidence" value="ECO:0007669"/>
    <property type="project" value="TreeGrafter"/>
</dbReference>
<dbReference type="SUPFAM" id="SSF110849">
    <property type="entry name" value="ParB/Sulfiredoxin"/>
    <property type="match status" value="1"/>
</dbReference>
<dbReference type="PANTHER" id="PTHR33375:SF1">
    <property type="entry name" value="CHROMOSOME-PARTITIONING PROTEIN PARB-RELATED"/>
    <property type="match status" value="1"/>
</dbReference>
<dbReference type="GeneID" id="98063141"/>
<evidence type="ECO:0000259" key="1">
    <source>
        <dbReference type="SMART" id="SM00470"/>
    </source>
</evidence>
<protein>
    <submittedName>
        <fullName evidence="2">ParB domain protein nuclease</fullName>
    </submittedName>
</protein>
<dbReference type="GO" id="GO:0007059">
    <property type="term" value="P:chromosome segregation"/>
    <property type="evidence" value="ECO:0007669"/>
    <property type="project" value="TreeGrafter"/>
</dbReference>
<proteinExistence type="predicted"/>
<gene>
    <name evidence="2" type="ORF">B9O19_01759</name>
</gene>
<dbReference type="AlphaFoldDB" id="A0A2K9P3S9"/>
<dbReference type="Proteomes" id="UP000235589">
    <property type="component" value="Chromosome"/>
</dbReference>
<name>A0A2K9P3S9_9FIRM</name>
<dbReference type="SMART" id="SM00470">
    <property type="entry name" value="ParB"/>
    <property type="match status" value="1"/>
</dbReference>
<dbReference type="EMBL" id="CP020991">
    <property type="protein sequence ID" value="AUO19913.1"/>
    <property type="molecule type" value="Genomic_DNA"/>
</dbReference>
<dbReference type="RefSeq" id="WP_102366073.1">
    <property type="nucleotide sequence ID" value="NZ_CP020991.1"/>
</dbReference>